<protein>
    <submittedName>
        <fullName evidence="1">Uncharacterized protein</fullName>
    </submittedName>
</protein>
<reference evidence="1 2" key="1">
    <citation type="submission" date="2020-09" db="EMBL/GenBank/DDBJ databases">
        <title>Biosynthesis of the nuclear factor of activated T cells inhibitor NFAT-133 and its congeners in Streptomyces pactum.</title>
        <authorList>
            <person name="Zhou W."/>
            <person name="Posri P."/>
            <person name="Abugrain M.E."/>
            <person name="Weisberg A.J."/>
            <person name="Chang J.H."/>
            <person name="Mahmud T."/>
        </authorList>
    </citation>
    <scope>NUCLEOTIDE SEQUENCE [LARGE SCALE GENOMIC DNA]</scope>
    <source>
        <strain evidence="1 2">ATCC 27456</strain>
    </source>
</reference>
<name>A0ABS0NM79_9ACTN</name>
<organism evidence="1 2">
    <name type="scientific">Streptomyces pactum</name>
    <dbReference type="NCBI Taxonomy" id="68249"/>
    <lineage>
        <taxon>Bacteria</taxon>
        <taxon>Bacillati</taxon>
        <taxon>Actinomycetota</taxon>
        <taxon>Actinomycetes</taxon>
        <taxon>Kitasatosporales</taxon>
        <taxon>Streptomycetaceae</taxon>
        <taxon>Streptomyces</taxon>
    </lineage>
</organism>
<keyword evidence="2" id="KW-1185">Reference proteome</keyword>
<sequence>MTQWRVHRLMAAQGPSISYEVAWTLVRLGQKPEELPFAQAAWRQAAAQTVSRSPEGMQ</sequence>
<gene>
    <name evidence="1" type="ORF">IHE55_16520</name>
</gene>
<comment type="caution">
    <text evidence="1">The sequence shown here is derived from an EMBL/GenBank/DDBJ whole genome shotgun (WGS) entry which is preliminary data.</text>
</comment>
<evidence type="ECO:0000313" key="1">
    <source>
        <dbReference type="EMBL" id="MBH5336292.1"/>
    </source>
</evidence>
<proteinExistence type="predicted"/>
<dbReference type="EMBL" id="JACYXC010000001">
    <property type="protein sequence ID" value="MBH5336292.1"/>
    <property type="molecule type" value="Genomic_DNA"/>
</dbReference>
<evidence type="ECO:0000313" key="2">
    <source>
        <dbReference type="Proteomes" id="UP000807371"/>
    </source>
</evidence>
<accession>A0ABS0NM79</accession>
<dbReference type="Proteomes" id="UP000807371">
    <property type="component" value="Unassembled WGS sequence"/>
</dbReference>
<dbReference type="RefSeq" id="WP_197989722.1">
    <property type="nucleotide sequence ID" value="NZ_JACYXC010000001.1"/>
</dbReference>